<dbReference type="InterPro" id="IPR018784">
    <property type="entry name" value="LLPH-like"/>
</dbReference>
<feature type="region of interest" description="Disordered" evidence="2">
    <location>
        <begin position="57"/>
        <end position="90"/>
    </location>
</feature>
<dbReference type="PANTHER" id="PTHR34253">
    <property type="entry name" value="PROTEIN LLP HOMOLOG"/>
    <property type="match status" value="1"/>
</dbReference>
<dbReference type="Proteomes" id="UP001208570">
    <property type="component" value="Unassembled WGS sequence"/>
</dbReference>
<dbReference type="GO" id="GO:0097484">
    <property type="term" value="P:dendrite extension"/>
    <property type="evidence" value="ECO:0007669"/>
    <property type="project" value="TreeGrafter"/>
</dbReference>
<reference evidence="3" key="1">
    <citation type="journal article" date="2023" name="Mol. Biol. Evol.">
        <title>Third-Generation Sequencing Reveals the Adaptive Role of the Epigenome in Three Deep-Sea Polychaetes.</title>
        <authorList>
            <person name="Perez M."/>
            <person name="Aroh O."/>
            <person name="Sun Y."/>
            <person name="Lan Y."/>
            <person name="Juniper S.K."/>
            <person name="Young C.R."/>
            <person name="Angers B."/>
            <person name="Qian P.Y."/>
        </authorList>
    </citation>
    <scope>NUCLEOTIDE SEQUENCE</scope>
    <source>
        <strain evidence="3">P08H-3</strain>
    </source>
</reference>
<dbReference type="Pfam" id="PF10169">
    <property type="entry name" value="LLPH"/>
    <property type="match status" value="1"/>
</dbReference>
<comment type="caution">
    <text evidence="3">The sequence shown here is derived from an EMBL/GenBank/DDBJ whole genome shotgun (WGS) entry which is preliminary data.</text>
</comment>
<sequence length="111" mass="13083">MGKSIHSKWKIKMRNIKRVRYGQKELARLKNMVASNKDVEMMDPQLVTVTDAKKIKEDAAKKQDSMDVDQQSTSTRDPHTMKDEHGQYPVWMGKRKIKNLKNKKKNKKNVW</sequence>
<dbReference type="GO" id="GO:0001099">
    <property type="term" value="F:basal RNA polymerase II transcription machinery binding"/>
    <property type="evidence" value="ECO:0007669"/>
    <property type="project" value="TreeGrafter"/>
</dbReference>
<organism evidence="3 4">
    <name type="scientific">Paralvinella palmiformis</name>
    <dbReference type="NCBI Taxonomy" id="53620"/>
    <lineage>
        <taxon>Eukaryota</taxon>
        <taxon>Metazoa</taxon>
        <taxon>Spiralia</taxon>
        <taxon>Lophotrochozoa</taxon>
        <taxon>Annelida</taxon>
        <taxon>Polychaeta</taxon>
        <taxon>Sedentaria</taxon>
        <taxon>Canalipalpata</taxon>
        <taxon>Terebellida</taxon>
        <taxon>Terebelliformia</taxon>
        <taxon>Alvinellidae</taxon>
        <taxon>Paralvinella</taxon>
    </lineage>
</organism>
<dbReference type="GO" id="GO:0003723">
    <property type="term" value="F:RNA binding"/>
    <property type="evidence" value="ECO:0007669"/>
    <property type="project" value="TreeGrafter"/>
</dbReference>
<dbReference type="AlphaFoldDB" id="A0AAD9JZH8"/>
<gene>
    <name evidence="3" type="ORF">LSH36_103g00016</name>
</gene>
<keyword evidence="4" id="KW-1185">Reference proteome</keyword>
<accession>A0AAD9JZH8</accession>
<feature type="compositionally biased region" description="Basic and acidic residues" evidence="2">
    <location>
        <begin position="76"/>
        <end position="86"/>
    </location>
</feature>
<evidence type="ECO:0000256" key="1">
    <source>
        <dbReference type="ARBA" id="ARBA00034118"/>
    </source>
</evidence>
<evidence type="ECO:0000256" key="2">
    <source>
        <dbReference type="SAM" id="MobiDB-lite"/>
    </source>
</evidence>
<comment type="similarity">
    <text evidence="1">Belongs to the learning-associated protein family.</text>
</comment>
<proteinExistence type="inferred from homology"/>
<dbReference type="EMBL" id="JAODUP010000103">
    <property type="protein sequence ID" value="KAK2162117.1"/>
    <property type="molecule type" value="Genomic_DNA"/>
</dbReference>
<dbReference type="PANTHER" id="PTHR34253:SF1">
    <property type="entry name" value="PROTEIN LLP HOMOLOG"/>
    <property type="match status" value="1"/>
</dbReference>
<protein>
    <submittedName>
        <fullName evidence="3">Uncharacterized protein</fullName>
    </submittedName>
</protein>
<evidence type="ECO:0000313" key="4">
    <source>
        <dbReference type="Proteomes" id="UP001208570"/>
    </source>
</evidence>
<evidence type="ECO:0000313" key="3">
    <source>
        <dbReference type="EMBL" id="KAK2162117.1"/>
    </source>
</evidence>
<name>A0AAD9JZH8_9ANNE</name>
<dbReference type="GO" id="GO:0005730">
    <property type="term" value="C:nucleolus"/>
    <property type="evidence" value="ECO:0007669"/>
    <property type="project" value="TreeGrafter"/>
</dbReference>